<keyword evidence="3 4" id="KW-0505">Motor protein</keyword>
<organism evidence="7">
    <name type="scientific">Aceria tosichella</name>
    <name type="common">wheat curl mite</name>
    <dbReference type="NCBI Taxonomy" id="561515"/>
    <lineage>
        <taxon>Eukaryota</taxon>
        <taxon>Metazoa</taxon>
        <taxon>Ecdysozoa</taxon>
        <taxon>Arthropoda</taxon>
        <taxon>Chelicerata</taxon>
        <taxon>Arachnida</taxon>
        <taxon>Acari</taxon>
        <taxon>Acariformes</taxon>
        <taxon>Trombidiformes</taxon>
        <taxon>Prostigmata</taxon>
        <taxon>Eupodina</taxon>
        <taxon>Eriophyoidea</taxon>
        <taxon>Eriophyidae</taxon>
        <taxon>Eriophyinae</taxon>
        <taxon>Aceriini</taxon>
        <taxon>Aceria</taxon>
    </lineage>
</organism>
<keyword evidence="4" id="KW-0493">Microtubule</keyword>
<feature type="compositionally biased region" description="Polar residues" evidence="5">
    <location>
        <begin position="391"/>
        <end position="409"/>
    </location>
</feature>
<dbReference type="GO" id="GO:0005524">
    <property type="term" value="F:ATP binding"/>
    <property type="evidence" value="ECO:0007669"/>
    <property type="project" value="UniProtKB-UniRule"/>
</dbReference>
<dbReference type="Pfam" id="PF00225">
    <property type="entry name" value="Kinesin"/>
    <property type="match status" value="1"/>
</dbReference>
<evidence type="ECO:0000256" key="4">
    <source>
        <dbReference type="RuleBase" id="RU000394"/>
    </source>
</evidence>
<dbReference type="EMBL" id="GGYP01006676">
    <property type="protein sequence ID" value="MDE51447.1"/>
    <property type="molecule type" value="Transcribed_RNA"/>
</dbReference>
<dbReference type="InterPro" id="IPR001752">
    <property type="entry name" value="Kinesin_motor_dom"/>
</dbReference>
<evidence type="ECO:0000256" key="1">
    <source>
        <dbReference type="ARBA" id="ARBA00022741"/>
    </source>
</evidence>
<feature type="region of interest" description="Disordered" evidence="5">
    <location>
        <begin position="391"/>
        <end position="416"/>
    </location>
</feature>
<dbReference type="GO" id="GO:0005874">
    <property type="term" value="C:microtubule"/>
    <property type="evidence" value="ECO:0007669"/>
    <property type="project" value="UniProtKB-KW"/>
</dbReference>
<evidence type="ECO:0000259" key="6">
    <source>
        <dbReference type="PROSITE" id="PS50067"/>
    </source>
</evidence>
<dbReference type="Gene3D" id="3.40.850.10">
    <property type="entry name" value="Kinesin motor domain"/>
    <property type="match status" value="1"/>
</dbReference>
<reference evidence="7" key="1">
    <citation type="submission" date="2018-10" db="EMBL/GenBank/DDBJ databases">
        <title>Transcriptome assembly of Aceria tosichella (Wheat curl mite) Type 2.</title>
        <authorList>
            <person name="Scully E.D."/>
            <person name="Geib S.M."/>
            <person name="Palmer N.A."/>
            <person name="Gupta A.K."/>
            <person name="Sarath G."/>
            <person name="Tatineni S."/>
        </authorList>
    </citation>
    <scope>NUCLEOTIDE SEQUENCE</scope>
    <source>
        <strain evidence="7">LincolnNE</strain>
    </source>
</reference>
<dbReference type="GO" id="GO:0003777">
    <property type="term" value="F:microtubule motor activity"/>
    <property type="evidence" value="ECO:0007669"/>
    <property type="project" value="InterPro"/>
</dbReference>
<dbReference type="PRINTS" id="PR00380">
    <property type="entry name" value="KINESINHEAVY"/>
</dbReference>
<dbReference type="PANTHER" id="PTHR47117:SF5">
    <property type="entry name" value="KINESIN-LIKE PROTEIN KIF14"/>
    <property type="match status" value="1"/>
</dbReference>
<dbReference type="PROSITE" id="PS00411">
    <property type="entry name" value="KINESIN_MOTOR_1"/>
    <property type="match status" value="1"/>
</dbReference>
<feature type="domain" description="Kinesin motor" evidence="6">
    <location>
        <begin position="22"/>
        <end position="350"/>
    </location>
</feature>
<accession>A0A6G1SMN8</accession>
<dbReference type="GO" id="GO:0007018">
    <property type="term" value="P:microtubule-based movement"/>
    <property type="evidence" value="ECO:0007669"/>
    <property type="project" value="InterPro"/>
</dbReference>
<dbReference type="SMART" id="SM00129">
    <property type="entry name" value="KISc"/>
    <property type="match status" value="1"/>
</dbReference>
<dbReference type="SUPFAM" id="SSF52540">
    <property type="entry name" value="P-loop containing nucleoside triphosphate hydrolases"/>
    <property type="match status" value="1"/>
</dbReference>
<dbReference type="InterPro" id="IPR027417">
    <property type="entry name" value="P-loop_NTPase"/>
</dbReference>
<dbReference type="PANTHER" id="PTHR47117">
    <property type="entry name" value="STAR-RELATED LIPID TRANSFER PROTEIN 9"/>
    <property type="match status" value="1"/>
</dbReference>
<evidence type="ECO:0000313" key="7">
    <source>
        <dbReference type="EMBL" id="MDE51447.1"/>
    </source>
</evidence>
<name>A0A6G1SMN8_9ACAR</name>
<keyword evidence="1 3" id="KW-0547">Nucleotide-binding</keyword>
<evidence type="ECO:0000256" key="2">
    <source>
        <dbReference type="ARBA" id="ARBA00022840"/>
    </source>
</evidence>
<dbReference type="InterPro" id="IPR019821">
    <property type="entry name" value="Kinesin_motor_CS"/>
</dbReference>
<feature type="binding site" evidence="3">
    <location>
        <begin position="100"/>
        <end position="107"/>
    </location>
    <ligand>
        <name>ATP</name>
        <dbReference type="ChEBI" id="CHEBI:30616"/>
    </ligand>
</feature>
<protein>
    <recommendedName>
        <fullName evidence="4">Kinesin-like protein</fullName>
    </recommendedName>
</protein>
<evidence type="ECO:0000256" key="5">
    <source>
        <dbReference type="SAM" id="MobiDB-lite"/>
    </source>
</evidence>
<dbReference type="GO" id="GO:0008017">
    <property type="term" value="F:microtubule binding"/>
    <property type="evidence" value="ECO:0007669"/>
    <property type="project" value="InterPro"/>
</dbReference>
<dbReference type="AlphaFoldDB" id="A0A6G1SMN8"/>
<sequence length="448" mass="51206">MCGLHTPIKKSDSTETYTIGTNVTVVVRVRPLSYRELDQREIRNCLHVTKNVVSVNNCIEFIFDHCIKPNQDNVYLYEQIGEPLLDHALDGYNVCMFAYGQTGSGKTHSIMGRDDDPGLMHQFVVNLFARVAYMTKNDYARVKVECSYYEIYNEKIHDLLSNDPKTPLRVREHPVNGPYIVDLSTIECTSYQDVSYWINMAQKRRLTACTNMNQKSSRSHTIFTLSITQDRDLNDEFKQSITSKVNIVDLAGSERTHVVNATGERLKESVLINKSLLTLGKVITQLAEYDFVRGTSNTYIPYRESVLTWLLKESLGGNSKTTMIATVSPANIHQEETLTTLRYAATARRVVNIVKINEDPKIRRIRELEHEVEVLKQRIAIMECNTSMSRGRSSSIVKQSSSTPINHNGTFERRRSNISHTSPIRVVYKDDLPTRVREIFADILKEDL</sequence>
<evidence type="ECO:0000256" key="3">
    <source>
        <dbReference type="PROSITE-ProRule" id="PRU00283"/>
    </source>
</evidence>
<dbReference type="InterPro" id="IPR036961">
    <property type="entry name" value="Kinesin_motor_dom_sf"/>
</dbReference>
<keyword evidence="2 3" id="KW-0067">ATP-binding</keyword>
<proteinExistence type="inferred from homology"/>
<gene>
    <name evidence="7" type="primary">KIF14</name>
    <name evidence="7" type="ORF">g.520</name>
</gene>
<comment type="similarity">
    <text evidence="3 4">Belongs to the TRAFAC class myosin-kinesin ATPase superfamily. Kinesin family.</text>
</comment>
<dbReference type="PROSITE" id="PS50067">
    <property type="entry name" value="KINESIN_MOTOR_2"/>
    <property type="match status" value="1"/>
</dbReference>